<dbReference type="GO" id="GO:0035556">
    <property type="term" value="P:intracellular signal transduction"/>
    <property type="evidence" value="ECO:0007669"/>
    <property type="project" value="TreeGrafter"/>
</dbReference>
<dbReference type="Pfam" id="PF00069">
    <property type="entry name" value="Pkinase"/>
    <property type="match status" value="1"/>
</dbReference>
<gene>
    <name evidence="7" type="primary">TSSK1B_1</name>
    <name evidence="7" type="ORF">CEXT_67291</name>
</gene>
<reference evidence="7 8" key="1">
    <citation type="submission" date="2021-06" db="EMBL/GenBank/DDBJ databases">
        <title>Caerostris extrusa draft genome.</title>
        <authorList>
            <person name="Kono N."/>
            <person name="Arakawa K."/>
        </authorList>
    </citation>
    <scope>NUCLEOTIDE SEQUENCE [LARGE SCALE GENOMIC DNA]</scope>
</reference>
<dbReference type="EMBL" id="BPLR01013418">
    <property type="protein sequence ID" value="GIY61021.1"/>
    <property type="molecule type" value="Genomic_DNA"/>
</dbReference>
<keyword evidence="3" id="KW-0547">Nucleotide-binding</keyword>
<comment type="caution">
    <text evidence="7">The sequence shown here is derived from an EMBL/GenBank/DDBJ whole genome shotgun (WGS) entry which is preliminary data.</text>
</comment>
<sequence>MATDCLLLTNSSSYPSLRTILQRHKIQFSKDHSTTLQHFAEFKKDVQYSEEKNHGEKTCRTRLFLTSSPSVDSKHSAVRDEIRAVVSEAHKLNMRPFVFIQRHAYSAVYDGKEVAVKVITRDKLSNLEFANKFLPREIEVLSKVNHENIIKVYKIFNFPKKVYIFMELVKDDLLGYVRSRGRLKESEAHSFFRTDGQCYEVPPWIEHSAQRSEM</sequence>
<evidence type="ECO:0000313" key="8">
    <source>
        <dbReference type="Proteomes" id="UP001054945"/>
    </source>
</evidence>
<keyword evidence="8" id="KW-1185">Reference proteome</keyword>
<dbReference type="InterPro" id="IPR011009">
    <property type="entry name" value="Kinase-like_dom_sf"/>
</dbReference>
<evidence type="ECO:0000259" key="6">
    <source>
        <dbReference type="PROSITE" id="PS50011"/>
    </source>
</evidence>
<evidence type="ECO:0000256" key="4">
    <source>
        <dbReference type="ARBA" id="ARBA00022777"/>
    </source>
</evidence>
<dbReference type="GO" id="GO:0000226">
    <property type="term" value="P:microtubule cytoskeleton organization"/>
    <property type="evidence" value="ECO:0007669"/>
    <property type="project" value="TreeGrafter"/>
</dbReference>
<keyword evidence="2" id="KW-0808">Transferase</keyword>
<dbReference type="GO" id="GO:0050321">
    <property type="term" value="F:tau-protein kinase activity"/>
    <property type="evidence" value="ECO:0007669"/>
    <property type="project" value="TreeGrafter"/>
</dbReference>
<dbReference type="AlphaFoldDB" id="A0AAV4UTF5"/>
<evidence type="ECO:0000256" key="5">
    <source>
        <dbReference type="ARBA" id="ARBA00022840"/>
    </source>
</evidence>
<dbReference type="SUPFAM" id="SSF56112">
    <property type="entry name" value="Protein kinase-like (PK-like)"/>
    <property type="match status" value="1"/>
</dbReference>
<dbReference type="InterPro" id="IPR000719">
    <property type="entry name" value="Prot_kinase_dom"/>
</dbReference>
<keyword evidence="5" id="KW-0067">ATP-binding</keyword>
<protein>
    <recommendedName>
        <fullName evidence="6">Protein kinase domain-containing protein</fullName>
    </recommendedName>
</protein>
<proteinExistence type="predicted"/>
<evidence type="ECO:0000256" key="3">
    <source>
        <dbReference type="ARBA" id="ARBA00022741"/>
    </source>
</evidence>
<evidence type="ECO:0000313" key="7">
    <source>
        <dbReference type="EMBL" id="GIY61021.1"/>
    </source>
</evidence>
<keyword evidence="1" id="KW-0723">Serine/threonine-protein kinase</keyword>
<dbReference type="Proteomes" id="UP001054945">
    <property type="component" value="Unassembled WGS sequence"/>
</dbReference>
<evidence type="ECO:0000256" key="2">
    <source>
        <dbReference type="ARBA" id="ARBA00022679"/>
    </source>
</evidence>
<name>A0AAV4UTF5_CAEEX</name>
<accession>A0AAV4UTF5</accession>
<organism evidence="7 8">
    <name type="scientific">Caerostris extrusa</name>
    <name type="common">Bark spider</name>
    <name type="synonym">Caerostris bankana</name>
    <dbReference type="NCBI Taxonomy" id="172846"/>
    <lineage>
        <taxon>Eukaryota</taxon>
        <taxon>Metazoa</taxon>
        <taxon>Ecdysozoa</taxon>
        <taxon>Arthropoda</taxon>
        <taxon>Chelicerata</taxon>
        <taxon>Arachnida</taxon>
        <taxon>Araneae</taxon>
        <taxon>Araneomorphae</taxon>
        <taxon>Entelegynae</taxon>
        <taxon>Araneoidea</taxon>
        <taxon>Araneidae</taxon>
        <taxon>Caerostris</taxon>
    </lineage>
</organism>
<dbReference type="Gene3D" id="1.10.510.10">
    <property type="entry name" value="Transferase(Phosphotransferase) domain 1"/>
    <property type="match status" value="1"/>
</dbReference>
<dbReference type="PROSITE" id="PS50011">
    <property type="entry name" value="PROTEIN_KINASE_DOM"/>
    <property type="match status" value="1"/>
</dbReference>
<dbReference type="GO" id="GO:0005524">
    <property type="term" value="F:ATP binding"/>
    <property type="evidence" value="ECO:0007669"/>
    <property type="project" value="UniProtKB-KW"/>
</dbReference>
<dbReference type="PANTHER" id="PTHR24346:SF82">
    <property type="entry name" value="KP78A-RELATED"/>
    <property type="match status" value="1"/>
</dbReference>
<dbReference type="GO" id="GO:0005737">
    <property type="term" value="C:cytoplasm"/>
    <property type="evidence" value="ECO:0007669"/>
    <property type="project" value="TreeGrafter"/>
</dbReference>
<keyword evidence="4" id="KW-0418">Kinase</keyword>
<dbReference type="PANTHER" id="PTHR24346">
    <property type="entry name" value="MAP/MICROTUBULE AFFINITY-REGULATING KINASE"/>
    <property type="match status" value="1"/>
</dbReference>
<feature type="domain" description="Protein kinase" evidence="6">
    <location>
        <begin position="86"/>
        <end position="214"/>
    </location>
</feature>
<evidence type="ECO:0000256" key="1">
    <source>
        <dbReference type="ARBA" id="ARBA00022527"/>
    </source>
</evidence>